<gene>
    <name evidence="1" type="ORF">POL72_48290</name>
</gene>
<dbReference type="EMBL" id="JAQNDK010000007">
    <property type="protein sequence ID" value="MDC0685600.1"/>
    <property type="molecule type" value="Genomic_DNA"/>
</dbReference>
<evidence type="ECO:0008006" key="3">
    <source>
        <dbReference type="Google" id="ProtNLM"/>
    </source>
</evidence>
<dbReference type="RefSeq" id="WP_272103995.1">
    <property type="nucleotide sequence ID" value="NZ_JAQNDK010000007.1"/>
</dbReference>
<organism evidence="1 2">
    <name type="scientific">Sorangium atrum</name>
    <dbReference type="NCBI Taxonomy" id="2995308"/>
    <lineage>
        <taxon>Bacteria</taxon>
        <taxon>Pseudomonadati</taxon>
        <taxon>Myxococcota</taxon>
        <taxon>Polyangia</taxon>
        <taxon>Polyangiales</taxon>
        <taxon>Polyangiaceae</taxon>
        <taxon>Sorangium</taxon>
    </lineage>
</organism>
<evidence type="ECO:0000313" key="1">
    <source>
        <dbReference type="EMBL" id="MDC0685600.1"/>
    </source>
</evidence>
<accession>A0ABT5CIE1</accession>
<comment type="caution">
    <text evidence="1">The sequence shown here is derived from an EMBL/GenBank/DDBJ whole genome shotgun (WGS) entry which is preliminary data.</text>
</comment>
<protein>
    <recommendedName>
        <fullName evidence="3">Transposase</fullName>
    </recommendedName>
</protein>
<name>A0ABT5CIE1_9BACT</name>
<reference evidence="1 2" key="1">
    <citation type="submission" date="2023-01" db="EMBL/GenBank/DDBJ databases">
        <title>Minimal conservation of predation-associated metabolite biosynthetic gene clusters underscores biosynthetic potential of Myxococcota including descriptions for ten novel species: Archangium lansinium sp. nov., Myxococcus landrumus sp. nov., Nannocystis bai.</title>
        <authorList>
            <person name="Ahearne A."/>
            <person name="Stevens C."/>
            <person name="Dowd S."/>
        </authorList>
    </citation>
    <scope>NUCLEOTIDE SEQUENCE [LARGE SCALE GENOMIC DNA]</scope>
    <source>
        <strain evidence="1 2">WIWO2</strain>
    </source>
</reference>
<keyword evidence="2" id="KW-1185">Reference proteome</keyword>
<sequence length="68" mass="7940">MNAADHGAAIFTGRTRDAMITDTELRSRVRQWNTAADQARRKIDWTFTVRDAERIFGSDWFNRIVSEH</sequence>
<proteinExistence type="predicted"/>
<dbReference type="Proteomes" id="UP001217485">
    <property type="component" value="Unassembled WGS sequence"/>
</dbReference>
<evidence type="ECO:0000313" key="2">
    <source>
        <dbReference type="Proteomes" id="UP001217485"/>
    </source>
</evidence>